<proteinExistence type="predicted"/>
<accession>X0VQP1</accession>
<protein>
    <submittedName>
        <fullName evidence="1">Uncharacterized protein</fullName>
    </submittedName>
</protein>
<evidence type="ECO:0000313" key="1">
    <source>
        <dbReference type="EMBL" id="GAG20525.1"/>
    </source>
</evidence>
<sequence>FDLWSLTRKGWEMAEVLEVILAKGGEQTVSNLDAFLRSIERGDAGQANRTLEKIEEIYILLTSIRTLWSTGRPLRYGELERKITPFQTTLDEIILSGSAQKFLEVKAESTSLGIVGKILLFLGISEKGENLIYLTPDGKRLSEKLWGKIKE</sequence>
<reference evidence="1" key="1">
    <citation type="journal article" date="2014" name="Front. Microbiol.">
        <title>High frequency of phylogenetically diverse reductive dehalogenase-homologous genes in deep subseafloor sedimentary metagenomes.</title>
        <authorList>
            <person name="Kawai M."/>
            <person name="Futagami T."/>
            <person name="Toyoda A."/>
            <person name="Takaki Y."/>
            <person name="Nishi S."/>
            <person name="Hori S."/>
            <person name="Arai W."/>
            <person name="Tsubouchi T."/>
            <person name="Morono Y."/>
            <person name="Uchiyama I."/>
            <person name="Ito T."/>
            <person name="Fujiyama A."/>
            <person name="Inagaki F."/>
            <person name="Takami H."/>
        </authorList>
    </citation>
    <scope>NUCLEOTIDE SEQUENCE</scope>
    <source>
        <strain evidence="1">Expedition CK06-06</strain>
    </source>
</reference>
<organism evidence="1">
    <name type="scientific">marine sediment metagenome</name>
    <dbReference type="NCBI Taxonomy" id="412755"/>
    <lineage>
        <taxon>unclassified sequences</taxon>
        <taxon>metagenomes</taxon>
        <taxon>ecological metagenomes</taxon>
    </lineage>
</organism>
<gene>
    <name evidence="1" type="ORF">S01H1_51103</name>
</gene>
<dbReference type="EMBL" id="BARS01032965">
    <property type="protein sequence ID" value="GAG20525.1"/>
    <property type="molecule type" value="Genomic_DNA"/>
</dbReference>
<name>X0VQP1_9ZZZZ</name>
<dbReference type="AlphaFoldDB" id="X0VQP1"/>
<feature type="non-terminal residue" evidence="1">
    <location>
        <position position="1"/>
    </location>
</feature>
<comment type="caution">
    <text evidence="1">The sequence shown here is derived from an EMBL/GenBank/DDBJ whole genome shotgun (WGS) entry which is preliminary data.</text>
</comment>